<evidence type="ECO:0000256" key="3">
    <source>
        <dbReference type="ARBA" id="ARBA00010425"/>
    </source>
</evidence>
<feature type="transmembrane region" description="Helical" evidence="8">
    <location>
        <begin position="175"/>
        <end position="191"/>
    </location>
</feature>
<feature type="domain" description="Sugar phosphate transporter" evidence="9">
    <location>
        <begin position="50"/>
        <end position="338"/>
    </location>
</feature>
<dbReference type="Pfam" id="PF03151">
    <property type="entry name" value="TPT"/>
    <property type="match status" value="1"/>
</dbReference>
<comment type="caution">
    <text evidence="10">The sequence shown here is derived from an EMBL/GenBank/DDBJ whole genome shotgun (WGS) entry which is preliminary data.</text>
</comment>
<comment type="function">
    <text evidence="1">Involved in the import of GDP-mannose from the cytoplasm into the Golgi lumen.</text>
</comment>
<evidence type="ECO:0000256" key="7">
    <source>
        <dbReference type="ARBA" id="ARBA00023136"/>
    </source>
</evidence>
<feature type="transmembrane region" description="Helical" evidence="8">
    <location>
        <begin position="266"/>
        <end position="288"/>
    </location>
</feature>
<dbReference type="Proteomes" id="UP000616885">
    <property type="component" value="Unassembled WGS sequence"/>
</dbReference>
<sequence length="444" mass="48972">MSPHSRASSNSSDLPMVETAQRARAESLIAEEESLKHKEAQSSTLSLHPAFYILSWIFFSNFTILFNKWLIDNAGFPYPIILTCWHLAFATAATQLLARTTKLLDSRKSLPINGRFFVRTIIPIGFLYSGSLVCSNVVYLYLSVSFIQMLKSASPVVVLFFSWLWGMADPTMTQLFNILLIVFGVGLASYGEVGFSWVGFMFQCGGIVFEAMRLVLIQIMLSSEGLKMDPLVSLYYYAPVCAIMNFIVALASEIPKFQIQHAWDAGLLMLLLNALVAFMLNVASVCLIGKTSGLVMTLTGIFKSILLVIVSVIIWQTQVTLLQGFGYSIALFGLCWYSLGKEQLQQCYQLITSTSLGKSAMAPERRRWIILFGVLCFISIITAVGIWRGPSAVKKAPTCFLPCLVLSNGIGQHGVGLACTHLLRIIDIGALGTPSLFFFSHGII</sequence>
<dbReference type="EMBL" id="JADCTT010000010">
    <property type="protein sequence ID" value="KAF9747201.1"/>
    <property type="molecule type" value="Genomic_DNA"/>
</dbReference>
<comment type="similarity">
    <text evidence="3">Belongs to the TPT transporter family. SLC35D subfamily.</text>
</comment>
<keyword evidence="5 8" id="KW-0812">Transmembrane</keyword>
<evidence type="ECO:0000313" key="11">
    <source>
        <dbReference type="Proteomes" id="UP000616885"/>
    </source>
</evidence>
<evidence type="ECO:0000256" key="1">
    <source>
        <dbReference type="ARBA" id="ARBA00003420"/>
    </source>
</evidence>
<name>A0A8H7KDH7_BIOOC</name>
<feature type="transmembrane region" description="Helical" evidence="8">
    <location>
        <begin position="76"/>
        <end position="97"/>
    </location>
</feature>
<keyword evidence="6 8" id="KW-1133">Transmembrane helix</keyword>
<evidence type="ECO:0000256" key="6">
    <source>
        <dbReference type="ARBA" id="ARBA00022989"/>
    </source>
</evidence>
<evidence type="ECO:0000313" key="10">
    <source>
        <dbReference type="EMBL" id="KAF9747201.1"/>
    </source>
</evidence>
<dbReference type="InterPro" id="IPR004853">
    <property type="entry name" value="Sugar_P_trans_dom"/>
</dbReference>
<feature type="transmembrane region" description="Helical" evidence="8">
    <location>
        <begin position="148"/>
        <end position="168"/>
    </location>
</feature>
<feature type="transmembrane region" description="Helical" evidence="8">
    <location>
        <begin position="197"/>
        <end position="222"/>
    </location>
</feature>
<keyword evidence="7 8" id="KW-0472">Membrane</keyword>
<evidence type="ECO:0000256" key="4">
    <source>
        <dbReference type="ARBA" id="ARBA00011182"/>
    </source>
</evidence>
<dbReference type="PANTHER" id="PTHR11132">
    <property type="entry name" value="SOLUTE CARRIER FAMILY 35"/>
    <property type="match status" value="1"/>
</dbReference>
<reference evidence="10" key="1">
    <citation type="submission" date="2020-10" db="EMBL/GenBank/DDBJ databases">
        <title>High-Quality Genome Resource of Clonostachys rosea strain S41 by Oxford Nanopore Long-Read Sequencing.</title>
        <authorList>
            <person name="Wang H."/>
        </authorList>
    </citation>
    <scope>NUCLEOTIDE SEQUENCE</scope>
    <source>
        <strain evidence="10">S41</strain>
    </source>
</reference>
<proteinExistence type="inferred from homology"/>
<evidence type="ECO:0000259" key="9">
    <source>
        <dbReference type="Pfam" id="PF03151"/>
    </source>
</evidence>
<dbReference type="InterPro" id="IPR050186">
    <property type="entry name" value="TPT_transporter"/>
</dbReference>
<feature type="transmembrane region" description="Helical" evidence="8">
    <location>
        <begin position="295"/>
        <end position="315"/>
    </location>
</feature>
<accession>A0A8H7KDH7</accession>
<evidence type="ECO:0000256" key="2">
    <source>
        <dbReference type="ARBA" id="ARBA00004477"/>
    </source>
</evidence>
<organism evidence="10 11">
    <name type="scientific">Bionectria ochroleuca</name>
    <name type="common">Gliocladium roseum</name>
    <dbReference type="NCBI Taxonomy" id="29856"/>
    <lineage>
        <taxon>Eukaryota</taxon>
        <taxon>Fungi</taxon>
        <taxon>Dikarya</taxon>
        <taxon>Ascomycota</taxon>
        <taxon>Pezizomycotina</taxon>
        <taxon>Sordariomycetes</taxon>
        <taxon>Hypocreomycetidae</taxon>
        <taxon>Hypocreales</taxon>
        <taxon>Bionectriaceae</taxon>
        <taxon>Clonostachys</taxon>
    </lineage>
</organism>
<feature type="transmembrane region" description="Helical" evidence="8">
    <location>
        <begin position="117"/>
        <end position="142"/>
    </location>
</feature>
<dbReference type="AlphaFoldDB" id="A0A8H7KDH7"/>
<evidence type="ECO:0000256" key="5">
    <source>
        <dbReference type="ARBA" id="ARBA00022692"/>
    </source>
</evidence>
<feature type="transmembrane region" description="Helical" evidence="8">
    <location>
        <begin position="234"/>
        <end position="254"/>
    </location>
</feature>
<comment type="subunit">
    <text evidence="4">Homooligomer.</text>
</comment>
<dbReference type="GO" id="GO:0005789">
    <property type="term" value="C:endoplasmic reticulum membrane"/>
    <property type="evidence" value="ECO:0007669"/>
    <property type="project" value="UniProtKB-SubCell"/>
</dbReference>
<gene>
    <name evidence="10" type="ORF">IM811_002535</name>
</gene>
<evidence type="ECO:0000256" key="8">
    <source>
        <dbReference type="SAM" id="Phobius"/>
    </source>
</evidence>
<comment type="subcellular location">
    <subcellularLocation>
        <location evidence="2">Endoplasmic reticulum membrane</location>
        <topology evidence="2">Multi-pass membrane protein</topology>
    </subcellularLocation>
</comment>
<feature type="transmembrane region" description="Helical" evidence="8">
    <location>
        <begin position="50"/>
        <end position="70"/>
    </location>
</feature>
<feature type="transmembrane region" description="Helical" evidence="8">
    <location>
        <begin position="368"/>
        <end position="387"/>
    </location>
</feature>
<feature type="transmembrane region" description="Helical" evidence="8">
    <location>
        <begin position="321"/>
        <end position="339"/>
    </location>
</feature>
<protein>
    <recommendedName>
        <fullName evidence="9">Sugar phosphate transporter domain-containing protein</fullName>
    </recommendedName>
</protein>